<evidence type="ECO:0000313" key="2">
    <source>
        <dbReference type="EMBL" id="MBW4544731.1"/>
    </source>
</evidence>
<reference evidence="2" key="1">
    <citation type="submission" date="2021-05" db="EMBL/GenBank/DDBJ databases">
        <authorList>
            <person name="Pietrasiak N."/>
            <person name="Ward R."/>
            <person name="Stajich J.E."/>
            <person name="Kurbessoian T."/>
        </authorList>
    </citation>
    <scope>NUCLEOTIDE SEQUENCE</scope>
    <source>
        <strain evidence="2">CPER-KK1</strain>
    </source>
</reference>
<dbReference type="InterPro" id="IPR051082">
    <property type="entry name" value="Pentapeptide-BTB/POZ_domain"/>
</dbReference>
<evidence type="ECO:0000256" key="1">
    <source>
        <dbReference type="SAM" id="Phobius"/>
    </source>
</evidence>
<dbReference type="EMBL" id="JAHHIF010000010">
    <property type="protein sequence ID" value="MBW4544731.1"/>
    <property type="molecule type" value="Genomic_DNA"/>
</dbReference>
<keyword evidence="1" id="KW-0472">Membrane</keyword>
<feature type="transmembrane region" description="Helical" evidence="1">
    <location>
        <begin position="78"/>
        <end position="97"/>
    </location>
</feature>
<dbReference type="Proteomes" id="UP000753908">
    <property type="component" value="Unassembled WGS sequence"/>
</dbReference>
<dbReference type="PANTHER" id="PTHR14136">
    <property type="entry name" value="BTB_POZ DOMAIN-CONTAINING PROTEIN KCTD9"/>
    <property type="match status" value="1"/>
</dbReference>
<organism evidence="2 3">
    <name type="scientific">Symplocastrum torsivum CPER-KK1</name>
    <dbReference type="NCBI Taxonomy" id="450513"/>
    <lineage>
        <taxon>Bacteria</taxon>
        <taxon>Bacillati</taxon>
        <taxon>Cyanobacteriota</taxon>
        <taxon>Cyanophyceae</taxon>
        <taxon>Oscillatoriophycideae</taxon>
        <taxon>Oscillatoriales</taxon>
        <taxon>Microcoleaceae</taxon>
        <taxon>Symplocastrum</taxon>
    </lineage>
</organism>
<dbReference type="InterPro" id="IPR001646">
    <property type="entry name" value="5peptide_repeat"/>
</dbReference>
<reference evidence="2" key="2">
    <citation type="journal article" date="2022" name="Microbiol. Resour. Announc.">
        <title>Metagenome Sequencing to Explore Phylogenomics of Terrestrial Cyanobacteria.</title>
        <authorList>
            <person name="Ward R.D."/>
            <person name="Stajich J.E."/>
            <person name="Johansen J.R."/>
            <person name="Huntemann M."/>
            <person name="Clum A."/>
            <person name="Foster B."/>
            <person name="Foster B."/>
            <person name="Roux S."/>
            <person name="Palaniappan K."/>
            <person name="Varghese N."/>
            <person name="Mukherjee S."/>
            <person name="Reddy T.B.K."/>
            <person name="Daum C."/>
            <person name="Copeland A."/>
            <person name="Chen I.A."/>
            <person name="Ivanova N.N."/>
            <person name="Kyrpides N.C."/>
            <person name="Shapiro N."/>
            <person name="Eloe-Fadrosh E.A."/>
            <person name="Pietrasiak N."/>
        </authorList>
    </citation>
    <scope>NUCLEOTIDE SEQUENCE</scope>
    <source>
        <strain evidence="2">CPER-KK1</strain>
    </source>
</reference>
<protein>
    <submittedName>
        <fullName evidence="2">Pentapeptide repeat-containing protein</fullName>
    </submittedName>
</protein>
<dbReference type="SUPFAM" id="SSF141571">
    <property type="entry name" value="Pentapeptide repeat-like"/>
    <property type="match status" value="1"/>
</dbReference>
<gene>
    <name evidence="2" type="ORF">KME25_09865</name>
</gene>
<accession>A0A951PJG9</accession>
<dbReference type="Gene3D" id="2.160.20.80">
    <property type="entry name" value="E3 ubiquitin-protein ligase SopA"/>
    <property type="match status" value="1"/>
</dbReference>
<dbReference type="PANTHER" id="PTHR14136:SF17">
    <property type="entry name" value="BTB_POZ DOMAIN-CONTAINING PROTEIN KCTD9"/>
    <property type="match status" value="1"/>
</dbReference>
<name>A0A951PJG9_9CYAN</name>
<evidence type="ECO:0000313" key="3">
    <source>
        <dbReference type="Proteomes" id="UP000753908"/>
    </source>
</evidence>
<dbReference type="Pfam" id="PF00805">
    <property type="entry name" value="Pentapeptide"/>
    <property type="match status" value="3"/>
</dbReference>
<keyword evidence="1" id="KW-0812">Transmembrane</keyword>
<dbReference type="AlphaFoldDB" id="A0A951PJG9"/>
<comment type="caution">
    <text evidence="2">The sequence shown here is derived from an EMBL/GenBank/DDBJ whole genome shotgun (WGS) entry which is preliminary data.</text>
</comment>
<sequence length="268" mass="28853">MNRPEYRIPEDKTQEVFTLAAQLYAQHNQSYSVKELMDAGSEAKIPPEFIQQAIDQMQLQQVPAQQPVPTHPNKRTKILLAGLATALVAFGGMYFLVKTALTNAGEKAQVETVEPLPTETQVSDTKLQGLTVKCEGLKLEGENLRGMDFRNADCTGANLAGADLSGVNLESANFSRADLKNAKLSGAELKNANLTEADLTGADLTGAELETANLSKTNLKDANLSNAKLNQTNLAEAELEGAKIDIMRAKQEGVNFNNAIMPDGSTHP</sequence>
<proteinExistence type="predicted"/>
<keyword evidence="1" id="KW-1133">Transmembrane helix</keyword>